<keyword evidence="3" id="KW-1185">Reference proteome</keyword>
<dbReference type="PANTHER" id="PTHR47018:SF3">
    <property type="entry name" value="MYCBP-ASSOCIATED PROTEIN"/>
    <property type="match status" value="1"/>
</dbReference>
<comment type="caution">
    <text evidence="2">The sequence shown here is derived from an EMBL/GenBank/DDBJ whole genome shotgun (WGS) entry which is preliminary data.</text>
</comment>
<dbReference type="PANTHER" id="PTHR47018">
    <property type="entry name" value="CXC DOMAIN-CONTAINING PROTEIN-RELATED"/>
    <property type="match status" value="1"/>
</dbReference>
<protein>
    <submittedName>
        <fullName evidence="2">Uncharacterized protein</fullName>
    </submittedName>
</protein>
<proteinExistence type="predicted"/>
<reference evidence="2" key="1">
    <citation type="journal article" date="2023" name="G3 (Bethesda)">
        <title>A reference genome for the long-term kleptoplast-retaining sea slug Elysia crispata morphotype clarki.</title>
        <authorList>
            <person name="Eastman K.E."/>
            <person name="Pendleton A.L."/>
            <person name="Shaikh M.A."/>
            <person name="Suttiyut T."/>
            <person name="Ogas R."/>
            <person name="Tomko P."/>
            <person name="Gavelis G."/>
            <person name="Widhalm J.R."/>
            <person name="Wisecaver J.H."/>
        </authorList>
    </citation>
    <scope>NUCLEOTIDE SEQUENCE</scope>
    <source>
        <strain evidence="2">ECLA1</strain>
    </source>
</reference>
<accession>A0AAE1D573</accession>
<evidence type="ECO:0000313" key="2">
    <source>
        <dbReference type="EMBL" id="KAK3757801.1"/>
    </source>
</evidence>
<feature type="region of interest" description="Disordered" evidence="1">
    <location>
        <begin position="384"/>
        <end position="417"/>
    </location>
</feature>
<organism evidence="2 3">
    <name type="scientific">Elysia crispata</name>
    <name type="common">lettuce slug</name>
    <dbReference type="NCBI Taxonomy" id="231223"/>
    <lineage>
        <taxon>Eukaryota</taxon>
        <taxon>Metazoa</taxon>
        <taxon>Spiralia</taxon>
        <taxon>Lophotrochozoa</taxon>
        <taxon>Mollusca</taxon>
        <taxon>Gastropoda</taxon>
        <taxon>Heterobranchia</taxon>
        <taxon>Euthyneura</taxon>
        <taxon>Panpulmonata</taxon>
        <taxon>Sacoglossa</taxon>
        <taxon>Placobranchoidea</taxon>
        <taxon>Plakobranchidae</taxon>
        <taxon>Elysia</taxon>
    </lineage>
</organism>
<name>A0AAE1D573_9GAST</name>
<dbReference type="AlphaFoldDB" id="A0AAE1D573"/>
<evidence type="ECO:0000313" key="3">
    <source>
        <dbReference type="Proteomes" id="UP001283361"/>
    </source>
</evidence>
<dbReference type="EMBL" id="JAWDGP010005328">
    <property type="protein sequence ID" value="KAK3757801.1"/>
    <property type="molecule type" value="Genomic_DNA"/>
</dbReference>
<gene>
    <name evidence="2" type="ORF">RRG08_027157</name>
</gene>
<dbReference type="Proteomes" id="UP001283361">
    <property type="component" value="Unassembled WGS sequence"/>
</dbReference>
<sequence length="417" mass="47247">MLEALERLLFTAFEQNTGPVDVSDKLVVEAKELVTNLGSNAAETTLASQAFDQLFAQYEYFKEEVRTGRHGKTSQFWVQYMDRVWLLLRFQRVAKMNGLDLHITCLQQLCPLLFSMDHHNYTRYLTVYFISLLNLSDSHPGAESLLRNDDFSVCRSDIPASRTAVDLTIEQTINRHAKTRGDIVGFSRSLPAYYRWSVTRHHRASYVSATHDMADIGDLSNDSHKELTPARKLHSENQVQETIKAFSAFINHFDVQPENLVCLSSGLKVSGDVASDLLKVEQNDSKLVDLFAKFGTSECITDSDIAELEAFVCKLYGKPSYTKFDKRANFQTQIWRQASKSHSTLPKPEDNGWVIDSSGSLVIQWCEDDFLPKELLDIITEDNCSENEDSIDDEGKLSDASSDEIMSSKDEQSDDDF</sequence>
<evidence type="ECO:0000256" key="1">
    <source>
        <dbReference type="SAM" id="MobiDB-lite"/>
    </source>
</evidence>